<evidence type="ECO:0000313" key="2">
    <source>
        <dbReference type="EMBL" id="MCT2563222.1"/>
    </source>
</evidence>
<keyword evidence="1" id="KW-0812">Transmembrane</keyword>
<proteinExistence type="predicted"/>
<comment type="caution">
    <text evidence="2">The sequence shown here is derived from an EMBL/GenBank/DDBJ whole genome shotgun (WGS) entry which is preliminary data.</text>
</comment>
<feature type="transmembrane region" description="Helical" evidence="1">
    <location>
        <begin position="134"/>
        <end position="154"/>
    </location>
</feature>
<keyword evidence="1" id="KW-0472">Membrane</keyword>
<dbReference type="SUPFAM" id="SSF46894">
    <property type="entry name" value="C-terminal effector domain of the bipartite response regulators"/>
    <property type="match status" value="1"/>
</dbReference>
<accession>A0ABT2IWR2</accession>
<keyword evidence="3" id="KW-1185">Reference proteome</keyword>
<evidence type="ECO:0000256" key="1">
    <source>
        <dbReference type="SAM" id="Phobius"/>
    </source>
</evidence>
<reference evidence="2 3" key="1">
    <citation type="submission" date="2022-09" db="EMBL/GenBank/DDBJ databases">
        <title>Chryseobacterium oleae sp.nov., isolated from the inter-root soil of Pyrola calliantha H. Andr. in Tibet.</title>
        <authorList>
            <person name="Li Z."/>
        </authorList>
    </citation>
    <scope>NUCLEOTIDE SEQUENCE [LARGE SCALE GENOMIC DNA]</scope>
    <source>
        <strain evidence="3">pc1-10</strain>
    </source>
</reference>
<feature type="transmembrane region" description="Helical" evidence="1">
    <location>
        <begin position="32"/>
        <end position="50"/>
    </location>
</feature>
<sequence length="330" mass="39324">MIFKFFFRTINEEPEKRDNEYERSYLNLINKYLVFLFLLFLFYSVFIVIFFGDAVISTFLTVITFFWLFLMAIKSKTARYRKILKTSVIFVFVLLIFIVSFFHIYTFKNAGVEYFYFSLLFATPFFFNYREESFMILIIALVISLNFIGCLYFDFNFLPKSRFFEAGDFKTVKLLNILFSVGSFLMDISFITQKDDLIYGLIEDTRIKNSTIENLQKTNTGLLKQQMLINHLTEENIREIYQLAVNNSPFFYDKFQVFFPHFIPEILIINPNLIHSELYFCALMKIDFDTKKIAQCTNSSIRAVESKKYRIRKKLNIPSEMNINSFILKI</sequence>
<name>A0ABT2IWR2_9FLAO</name>
<dbReference type="RefSeq" id="WP_259839590.1">
    <property type="nucleotide sequence ID" value="NZ_JAOAMU010000004.1"/>
</dbReference>
<dbReference type="EMBL" id="JAOAMU010000004">
    <property type="protein sequence ID" value="MCT2563222.1"/>
    <property type="molecule type" value="Genomic_DNA"/>
</dbReference>
<organism evidence="2 3">
    <name type="scientific">Chryseobacterium herbae</name>
    <dbReference type="NCBI Taxonomy" id="2976476"/>
    <lineage>
        <taxon>Bacteria</taxon>
        <taxon>Pseudomonadati</taxon>
        <taxon>Bacteroidota</taxon>
        <taxon>Flavobacteriia</taxon>
        <taxon>Flavobacteriales</taxon>
        <taxon>Weeksellaceae</taxon>
        <taxon>Chryseobacterium group</taxon>
        <taxon>Chryseobacterium</taxon>
    </lineage>
</organism>
<keyword evidence="1" id="KW-1133">Transmembrane helix</keyword>
<feature type="transmembrane region" description="Helical" evidence="1">
    <location>
        <begin position="56"/>
        <end position="74"/>
    </location>
</feature>
<dbReference type="InterPro" id="IPR016032">
    <property type="entry name" value="Sig_transdc_resp-reg_C-effctor"/>
</dbReference>
<feature type="transmembrane region" description="Helical" evidence="1">
    <location>
        <begin position="111"/>
        <end position="127"/>
    </location>
</feature>
<evidence type="ECO:0000313" key="3">
    <source>
        <dbReference type="Proteomes" id="UP001525566"/>
    </source>
</evidence>
<protein>
    <submittedName>
        <fullName evidence="2">Two component regulator three Y domain-containing protein</fullName>
    </submittedName>
</protein>
<feature type="transmembrane region" description="Helical" evidence="1">
    <location>
        <begin position="86"/>
        <end position="105"/>
    </location>
</feature>
<gene>
    <name evidence="2" type="ORF">N0B48_15110</name>
</gene>
<dbReference type="Proteomes" id="UP001525566">
    <property type="component" value="Unassembled WGS sequence"/>
</dbReference>